<dbReference type="GO" id="GO:0016020">
    <property type="term" value="C:membrane"/>
    <property type="evidence" value="ECO:0007669"/>
    <property type="project" value="InterPro"/>
</dbReference>
<dbReference type="GO" id="GO:0000155">
    <property type="term" value="F:phosphorelay sensor kinase activity"/>
    <property type="evidence" value="ECO:0007669"/>
    <property type="project" value="InterPro"/>
</dbReference>
<feature type="transmembrane region" description="Helical" evidence="5">
    <location>
        <begin position="29"/>
        <end position="50"/>
    </location>
</feature>
<dbReference type="Proteomes" id="UP000183015">
    <property type="component" value="Unassembled WGS sequence"/>
</dbReference>
<keyword evidence="2 7" id="KW-0418">Kinase</keyword>
<dbReference type="InterPro" id="IPR050482">
    <property type="entry name" value="Sensor_HK_TwoCompSys"/>
</dbReference>
<dbReference type="Gene3D" id="3.30.565.10">
    <property type="entry name" value="Histidine kinase-like ATPase, C-terminal domain"/>
    <property type="match status" value="1"/>
</dbReference>
<feature type="domain" description="Signal transduction histidine kinase subgroup 3 dimerisation and phosphoacceptor" evidence="6">
    <location>
        <begin position="198"/>
        <end position="264"/>
    </location>
</feature>
<name>A0A1H7JNN6_STRJI</name>
<evidence type="ECO:0000256" key="5">
    <source>
        <dbReference type="SAM" id="Phobius"/>
    </source>
</evidence>
<dbReference type="GO" id="GO:0046983">
    <property type="term" value="F:protein dimerization activity"/>
    <property type="evidence" value="ECO:0007669"/>
    <property type="project" value="InterPro"/>
</dbReference>
<dbReference type="PANTHER" id="PTHR24421:SF63">
    <property type="entry name" value="SENSOR HISTIDINE KINASE DESK"/>
    <property type="match status" value="1"/>
</dbReference>
<organism evidence="7 8">
    <name type="scientific">Streptacidiphilus jiangxiensis</name>
    <dbReference type="NCBI Taxonomy" id="235985"/>
    <lineage>
        <taxon>Bacteria</taxon>
        <taxon>Bacillati</taxon>
        <taxon>Actinomycetota</taxon>
        <taxon>Actinomycetes</taxon>
        <taxon>Kitasatosporales</taxon>
        <taxon>Streptomycetaceae</taxon>
        <taxon>Streptacidiphilus</taxon>
    </lineage>
</organism>
<dbReference type="Pfam" id="PF07730">
    <property type="entry name" value="HisKA_3"/>
    <property type="match status" value="1"/>
</dbReference>
<evidence type="ECO:0000256" key="4">
    <source>
        <dbReference type="SAM" id="MobiDB-lite"/>
    </source>
</evidence>
<dbReference type="InterPro" id="IPR036890">
    <property type="entry name" value="HATPase_C_sf"/>
</dbReference>
<sequence length="414" mass="44190">MDIDGATPTRSDAVQEARIQEPDVPPLRLARAILAAVLTSYILITILNLLSSRLSGGLLAMAGCCLAAVACLQYLHSKPDAARASRRRRALTLGLQAALTYLPLLALHAEWGSMAGFLAGSLLLLLPPRAAWPLYGLVCVTMVVEPVLEGRSVVDCAYLGESTMLTGLVVYGLTRLTQLVVHVQATRGQLARLAVANERLRFARDLHDLLGYSLSAITLKSELLLRLIPGHPGRAEQEIGDILTLSRQSLADVRQISRGYRDMSLLQEIESARSMLEAAGIQVVAACELGELTPDADTVLATVLREGVTNVLRHSRVRNCSIDAGGCPIGISLTLTNDGVVDGVADRSPHSGSGLSNLRMRLEAVGGRLSTEATGDGRFRLQAEVPREYAELRQRSGGTGRGQRSGTTIPAPAT</sequence>
<protein>
    <submittedName>
        <fullName evidence="7">Two-component system, NarL family, sensor histidine kinase DesK</fullName>
    </submittedName>
</protein>
<keyword evidence="5" id="KW-1133">Transmembrane helix</keyword>
<proteinExistence type="predicted"/>
<dbReference type="RefSeq" id="WP_063773346.1">
    <property type="nucleotide sequence ID" value="NZ_BBPN01000034.1"/>
</dbReference>
<feature type="transmembrane region" description="Helical" evidence="5">
    <location>
        <begin position="56"/>
        <end position="76"/>
    </location>
</feature>
<keyword evidence="5" id="KW-0812">Transmembrane</keyword>
<evidence type="ECO:0000259" key="6">
    <source>
        <dbReference type="Pfam" id="PF07730"/>
    </source>
</evidence>
<feature type="region of interest" description="Disordered" evidence="4">
    <location>
        <begin position="391"/>
        <end position="414"/>
    </location>
</feature>
<evidence type="ECO:0000313" key="7">
    <source>
        <dbReference type="EMBL" id="SEK75936.1"/>
    </source>
</evidence>
<reference evidence="8" key="1">
    <citation type="submission" date="2016-10" db="EMBL/GenBank/DDBJ databases">
        <authorList>
            <person name="Varghese N."/>
        </authorList>
    </citation>
    <scope>NUCLEOTIDE SEQUENCE [LARGE SCALE GENOMIC DNA]</scope>
    <source>
        <strain evidence="8">DSM 45096 / BCRC 16803 / CGMCC 4.1857 / CIP 109030 / JCM 12277 / KCTC 19219 / NBRC 100920 / 33214</strain>
    </source>
</reference>
<keyword evidence="5" id="KW-0472">Membrane</keyword>
<dbReference type="PANTHER" id="PTHR24421">
    <property type="entry name" value="NITRATE/NITRITE SENSOR PROTEIN NARX-RELATED"/>
    <property type="match status" value="1"/>
</dbReference>
<dbReference type="EMBL" id="FOAZ01000003">
    <property type="protein sequence ID" value="SEK75936.1"/>
    <property type="molecule type" value="Genomic_DNA"/>
</dbReference>
<gene>
    <name evidence="7" type="ORF">SAMN05414137_103373</name>
</gene>
<accession>A0A1H7JNN6</accession>
<evidence type="ECO:0000313" key="8">
    <source>
        <dbReference type="Proteomes" id="UP000183015"/>
    </source>
</evidence>
<dbReference type="InterPro" id="IPR011712">
    <property type="entry name" value="Sig_transdc_His_kin_sub3_dim/P"/>
</dbReference>
<dbReference type="STRING" id="235985.SAMN05414137_103373"/>
<dbReference type="AlphaFoldDB" id="A0A1H7JNN6"/>
<dbReference type="eggNOG" id="COG4585">
    <property type="taxonomic scope" value="Bacteria"/>
</dbReference>
<evidence type="ECO:0000256" key="1">
    <source>
        <dbReference type="ARBA" id="ARBA00022679"/>
    </source>
</evidence>
<dbReference type="CDD" id="cd16917">
    <property type="entry name" value="HATPase_UhpB-NarQ-NarX-like"/>
    <property type="match status" value="1"/>
</dbReference>
<keyword evidence="8" id="KW-1185">Reference proteome</keyword>
<keyword evidence="3" id="KW-0902">Two-component regulatory system</keyword>
<evidence type="ECO:0000256" key="2">
    <source>
        <dbReference type="ARBA" id="ARBA00022777"/>
    </source>
</evidence>
<dbReference type="Gene3D" id="1.20.5.1930">
    <property type="match status" value="1"/>
</dbReference>
<evidence type="ECO:0000256" key="3">
    <source>
        <dbReference type="ARBA" id="ARBA00023012"/>
    </source>
</evidence>
<keyword evidence="1" id="KW-0808">Transferase</keyword>
<feature type="transmembrane region" description="Helical" evidence="5">
    <location>
        <begin position="97"/>
        <end position="124"/>
    </location>
</feature>